<dbReference type="EMBL" id="JBJQOH010000002">
    <property type="protein sequence ID" value="KAL3698547.1"/>
    <property type="molecule type" value="Genomic_DNA"/>
</dbReference>
<organism evidence="1 2">
    <name type="scientific">Riccia sorocarpa</name>
    <dbReference type="NCBI Taxonomy" id="122646"/>
    <lineage>
        <taxon>Eukaryota</taxon>
        <taxon>Viridiplantae</taxon>
        <taxon>Streptophyta</taxon>
        <taxon>Embryophyta</taxon>
        <taxon>Marchantiophyta</taxon>
        <taxon>Marchantiopsida</taxon>
        <taxon>Marchantiidae</taxon>
        <taxon>Marchantiales</taxon>
        <taxon>Ricciaceae</taxon>
        <taxon>Riccia</taxon>
    </lineage>
</organism>
<name>A0ABD3I8B7_9MARC</name>
<accession>A0ABD3I8B7</accession>
<dbReference type="AlphaFoldDB" id="A0ABD3I8B7"/>
<proteinExistence type="predicted"/>
<keyword evidence="2" id="KW-1185">Reference proteome</keyword>
<evidence type="ECO:0000313" key="2">
    <source>
        <dbReference type="Proteomes" id="UP001633002"/>
    </source>
</evidence>
<reference evidence="1 2" key="1">
    <citation type="submission" date="2024-09" db="EMBL/GenBank/DDBJ databases">
        <title>Chromosome-scale assembly of Riccia sorocarpa.</title>
        <authorList>
            <person name="Paukszto L."/>
        </authorList>
    </citation>
    <scope>NUCLEOTIDE SEQUENCE [LARGE SCALE GENOMIC DNA]</scope>
    <source>
        <strain evidence="1">LP-2024</strain>
        <tissue evidence="1">Aerial parts of the thallus</tissue>
    </source>
</reference>
<gene>
    <name evidence="1" type="ORF">R1sor_012623</name>
</gene>
<comment type="caution">
    <text evidence="1">The sequence shown here is derived from an EMBL/GenBank/DDBJ whole genome shotgun (WGS) entry which is preliminary data.</text>
</comment>
<dbReference type="Proteomes" id="UP001633002">
    <property type="component" value="Unassembled WGS sequence"/>
</dbReference>
<dbReference type="Pfam" id="PF02992">
    <property type="entry name" value="Transposase_21"/>
    <property type="match status" value="1"/>
</dbReference>
<sequence length="118" mass="13575">MPSYLIQCSRFLLLALIIPGPKKIKNIDIYLEPLVEELQQLWTGVDDVYDGHTERIGRDRYFTLKATLERWRGGSHPHRKSRTETMIDFTSFTILEGLNDPTSSGPHAHRGECHQVVD</sequence>
<dbReference type="InterPro" id="IPR004242">
    <property type="entry name" value="Transposase_21"/>
</dbReference>
<protein>
    <submittedName>
        <fullName evidence="1">Uncharacterized protein</fullName>
    </submittedName>
</protein>
<evidence type="ECO:0000313" key="1">
    <source>
        <dbReference type="EMBL" id="KAL3698547.1"/>
    </source>
</evidence>